<dbReference type="RefSeq" id="WP_052705057.1">
    <property type="nucleotide sequence ID" value="NZ_CP090145.1"/>
</dbReference>
<evidence type="ECO:0008006" key="4">
    <source>
        <dbReference type="Google" id="ProtNLM"/>
    </source>
</evidence>
<feature type="signal peptide" evidence="1">
    <location>
        <begin position="1"/>
        <end position="28"/>
    </location>
</feature>
<gene>
    <name evidence="2" type="ORF">LXD69_16285</name>
</gene>
<evidence type="ECO:0000256" key="1">
    <source>
        <dbReference type="SAM" id="SignalP"/>
    </source>
</evidence>
<keyword evidence="1" id="KW-0732">Signal</keyword>
<reference evidence="2" key="1">
    <citation type="submission" date="2021-12" db="EMBL/GenBank/DDBJ databases">
        <authorList>
            <person name="Cha I.-T."/>
            <person name="Lee K.-E."/>
            <person name="Park S.-J."/>
        </authorList>
    </citation>
    <scope>NUCLEOTIDE SEQUENCE</scope>
    <source>
        <strain evidence="2">YSM-43</strain>
    </source>
</reference>
<sequence length="130" mass="15330">MKMFPLKTKKQFLILAFLLLFCIPQDLFSQGPPPWAPAHGYRAKTKHIYFPDQNFYYDIEKGVYLYLNNGNWSVSVSLPSIFGRINLNTARKVELEIGGHTPYQYNDKHIIAYKKPKKEKKQKKVKERKH</sequence>
<proteinExistence type="predicted"/>
<evidence type="ECO:0000313" key="2">
    <source>
        <dbReference type="EMBL" id="UOX33579.1"/>
    </source>
</evidence>
<protein>
    <recommendedName>
        <fullName evidence="4">DUF2846 domain-containing protein</fullName>
    </recommendedName>
</protein>
<dbReference type="EMBL" id="CP090145">
    <property type="protein sequence ID" value="UOX33579.1"/>
    <property type="molecule type" value="Genomic_DNA"/>
</dbReference>
<keyword evidence="3" id="KW-1185">Reference proteome</keyword>
<name>A0ABY4HPY9_9FLAO</name>
<dbReference type="Proteomes" id="UP000830454">
    <property type="component" value="Chromosome"/>
</dbReference>
<evidence type="ECO:0000313" key="3">
    <source>
        <dbReference type="Proteomes" id="UP000830454"/>
    </source>
</evidence>
<reference evidence="2" key="2">
    <citation type="submission" date="2022-04" db="EMBL/GenBank/DDBJ databases">
        <title>Complete Genome Sequence of Flavobacterium sediminilitoris YSM-43, Isolated from a Tidal Sediment.</title>
        <authorList>
            <person name="Lee P.A."/>
        </authorList>
    </citation>
    <scope>NUCLEOTIDE SEQUENCE</scope>
    <source>
        <strain evidence="2">YSM-43</strain>
    </source>
</reference>
<accession>A0ABY4HPY9</accession>
<organism evidence="2 3">
    <name type="scientific">Flavobacterium sediminilitoris</name>
    <dbReference type="NCBI Taxonomy" id="2024526"/>
    <lineage>
        <taxon>Bacteria</taxon>
        <taxon>Pseudomonadati</taxon>
        <taxon>Bacteroidota</taxon>
        <taxon>Flavobacteriia</taxon>
        <taxon>Flavobacteriales</taxon>
        <taxon>Flavobacteriaceae</taxon>
        <taxon>Flavobacterium</taxon>
    </lineage>
</organism>
<feature type="chain" id="PRO_5045542954" description="DUF2846 domain-containing protein" evidence="1">
    <location>
        <begin position="29"/>
        <end position="130"/>
    </location>
</feature>